<dbReference type="GO" id="GO:0042026">
    <property type="term" value="P:protein refolding"/>
    <property type="evidence" value="ECO:0007669"/>
    <property type="project" value="TreeGrafter"/>
</dbReference>
<dbReference type="PANTHER" id="PTHR30111">
    <property type="entry name" value="33 KDA CHAPERONIN"/>
    <property type="match status" value="1"/>
</dbReference>
<keyword evidence="8" id="KW-1185">Reference proteome</keyword>
<name>A0A6I3KLD2_9HYPH</name>
<keyword evidence="4" id="KW-0143">Chaperone</keyword>
<feature type="compositionally biased region" description="Acidic residues" evidence="6">
    <location>
        <begin position="210"/>
        <end position="226"/>
    </location>
</feature>
<dbReference type="PIRSF" id="PIRSF005261">
    <property type="entry name" value="Heat_shock_Hsp33"/>
    <property type="match status" value="1"/>
</dbReference>
<proteinExistence type="predicted"/>
<dbReference type="Gene3D" id="3.90.1280.10">
    <property type="entry name" value="HSP33 redox switch-like"/>
    <property type="match status" value="1"/>
</dbReference>
<dbReference type="SUPFAM" id="SSF64397">
    <property type="entry name" value="Hsp33 domain"/>
    <property type="match status" value="1"/>
</dbReference>
<dbReference type="InterPro" id="IPR023212">
    <property type="entry name" value="Hsp33_helix_hairpin_bin_dom_sf"/>
</dbReference>
<protein>
    <submittedName>
        <fullName evidence="7">Hsp33 family molecular chaperone</fullName>
    </submittedName>
</protein>
<evidence type="ECO:0000313" key="7">
    <source>
        <dbReference type="EMBL" id="MTD95163.1"/>
    </source>
</evidence>
<gene>
    <name evidence="7" type="ORF">GIW81_12555</name>
</gene>
<keyword evidence="5" id="KW-0676">Redox-active center</keyword>
<dbReference type="AlphaFoldDB" id="A0A6I3KLD2"/>
<dbReference type="Gene3D" id="3.55.30.10">
    <property type="entry name" value="Hsp33 domain"/>
    <property type="match status" value="1"/>
</dbReference>
<dbReference type="PANTHER" id="PTHR30111:SF1">
    <property type="entry name" value="33 KDA CHAPERONIN"/>
    <property type="match status" value="1"/>
</dbReference>
<dbReference type="Proteomes" id="UP000440694">
    <property type="component" value="Unassembled WGS sequence"/>
</dbReference>
<organism evidence="7 8">
    <name type="scientific">Hyphomicrobium album</name>
    <dbReference type="NCBI Taxonomy" id="2665159"/>
    <lineage>
        <taxon>Bacteria</taxon>
        <taxon>Pseudomonadati</taxon>
        <taxon>Pseudomonadota</taxon>
        <taxon>Alphaproteobacteria</taxon>
        <taxon>Hyphomicrobiales</taxon>
        <taxon>Hyphomicrobiaceae</taxon>
        <taxon>Hyphomicrobium</taxon>
    </lineage>
</organism>
<keyword evidence="1" id="KW-0963">Cytoplasm</keyword>
<evidence type="ECO:0000313" key="8">
    <source>
        <dbReference type="Proteomes" id="UP000440694"/>
    </source>
</evidence>
<dbReference type="EMBL" id="WMBQ01000002">
    <property type="protein sequence ID" value="MTD95163.1"/>
    <property type="molecule type" value="Genomic_DNA"/>
</dbReference>
<dbReference type="GO" id="GO:0005737">
    <property type="term" value="C:cytoplasm"/>
    <property type="evidence" value="ECO:0007669"/>
    <property type="project" value="InterPro"/>
</dbReference>
<dbReference type="Gene3D" id="1.10.287.480">
    <property type="entry name" value="helix hairpin bin"/>
    <property type="match status" value="1"/>
</dbReference>
<reference evidence="7 8" key="1">
    <citation type="submission" date="2019-11" db="EMBL/GenBank/DDBJ databases">
        <title>Identification of a novel strain.</title>
        <authorList>
            <person name="Xu Q."/>
            <person name="Wang G."/>
        </authorList>
    </citation>
    <scope>NUCLEOTIDE SEQUENCE [LARGE SCALE GENOMIC DNA]</scope>
    <source>
        <strain evidence="8">xq</strain>
    </source>
</reference>
<accession>A0A6I3KLD2</accession>
<comment type="caution">
    <text evidence="7">The sequence shown here is derived from an EMBL/GenBank/DDBJ whole genome shotgun (WGS) entry which is preliminary data.</text>
</comment>
<dbReference type="GO" id="GO:0051082">
    <property type="term" value="F:unfolded protein binding"/>
    <property type="evidence" value="ECO:0007669"/>
    <property type="project" value="InterPro"/>
</dbReference>
<dbReference type="InterPro" id="IPR016153">
    <property type="entry name" value="Heat_shock_Hsp33_N"/>
</dbReference>
<evidence type="ECO:0000256" key="1">
    <source>
        <dbReference type="ARBA" id="ARBA00022490"/>
    </source>
</evidence>
<sequence>MAGTVATTETPKKPSDDLVLPFRTVRSGVIGRLVRLGAAVDEILSHHAAPEPVSQTLGEAVALTAMLGTALKIDGKLTLQTKTDGLLDFLVVSYESPGRLRAYARYDKKRVGAGDAIAQGALLGEGHLAITIDPGEDMERYQGIVALDGEGVGDAALSYFRQSEQLPSFIRLAVARHYTAGENGAPGRWQWRAGGLMIQHLPSAGGTNTDLEEAFESDEPDSEEDDDWERTRILASTVEDHELLDPTLAPERLLYRLFHEEGVRAFPAAAIEAYCRCSRERVAAFLKSFGAAELTDMREPDGSISVTCEFCTKTYKFAPDEFG</sequence>
<dbReference type="RefSeq" id="WP_154739730.1">
    <property type="nucleotide sequence ID" value="NZ_WMBQ01000002.1"/>
</dbReference>
<keyword evidence="3" id="KW-1015">Disulfide bond</keyword>
<keyword evidence="2" id="KW-0862">Zinc</keyword>
<evidence type="ECO:0000256" key="4">
    <source>
        <dbReference type="ARBA" id="ARBA00023186"/>
    </source>
</evidence>
<dbReference type="SUPFAM" id="SSF118352">
    <property type="entry name" value="HSP33 redox switch-like"/>
    <property type="match status" value="1"/>
</dbReference>
<dbReference type="GO" id="GO:0044183">
    <property type="term" value="F:protein folding chaperone"/>
    <property type="evidence" value="ECO:0007669"/>
    <property type="project" value="TreeGrafter"/>
</dbReference>
<feature type="region of interest" description="Disordered" evidence="6">
    <location>
        <begin position="207"/>
        <end position="226"/>
    </location>
</feature>
<dbReference type="NCBIfam" id="NF002386">
    <property type="entry name" value="PRK01402.1"/>
    <property type="match status" value="1"/>
</dbReference>
<evidence type="ECO:0000256" key="3">
    <source>
        <dbReference type="ARBA" id="ARBA00023157"/>
    </source>
</evidence>
<dbReference type="CDD" id="cd00498">
    <property type="entry name" value="Hsp33"/>
    <property type="match status" value="1"/>
</dbReference>
<dbReference type="InterPro" id="IPR016154">
    <property type="entry name" value="Heat_shock_Hsp33_C"/>
</dbReference>
<dbReference type="Pfam" id="PF01430">
    <property type="entry name" value="HSP33"/>
    <property type="match status" value="1"/>
</dbReference>
<evidence type="ECO:0000256" key="2">
    <source>
        <dbReference type="ARBA" id="ARBA00022833"/>
    </source>
</evidence>
<evidence type="ECO:0000256" key="5">
    <source>
        <dbReference type="ARBA" id="ARBA00023284"/>
    </source>
</evidence>
<evidence type="ECO:0000256" key="6">
    <source>
        <dbReference type="SAM" id="MobiDB-lite"/>
    </source>
</evidence>
<dbReference type="InterPro" id="IPR000397">
    <property type="entry name" value="Heat_shock_Hsp33"/>
</dbReference>